<evidence type="ECO:0000256" key="1">
    <source>
        <dbReference type="SAM" id="Phobius"/>
    </source>
</evidence>
<keyword evidence="1" id="KW-1133">Transmembrane helix</keyword>
<dbReference type="AlphaFoldDB" id="A0A844XDZ3"/>
<evidence type="ECO:0000313" key="3">
    <source>
        <dbReference type="Proteomes" id="UP000461409"/>
    </source>
</evidence>
<gene>
    <name evidence="2" type="ORF">GRF63_07830</name>
</gene>
<name>A0A844XDZ3_9SPHN</name>
<keyword evidence="1" id="KW-0812">Transmembrane</keyword>
<dbReference type="RefSeq" id="WP_160485484.1">
    <property type="nucleotide sequence ID" value="NZ_WUBR01000002.1"/>
</dbReference>
<proteinExistence type="predicted"/>
<keyword evidence="1" id="KW-0472">Membrane</keyword>
<dbReference type="Pfam" id="PF04964">
    <property type="entry name" value="Flp_Fap"/>
    <property type="match status" value="1"/>
</dbReference>
<dbReference type="EMBL" id="WUBR01000002">
    <property type="protein sequence ID" value="MWV27814.1"/>
    <property type="molecule type" value="Genomic_DNA"/>
</dbReference>
<accession>A0A844XDZ3</accession>
<comment type="caution">
    <text evidence="2">The sequence shown here is derived from an EMBL/GenBank/DDBJ whole genome shotgun (WGS) entry which is preliminary data.</text>
</comment>
<evidence type="ECO:0000313" key="2">
    <source>
        <dbReference type="EMBL" id="MWV27814.1"/>
    </source>
</evidence>
<reference evidence="2 3" key="2">
    <citation type="submission" date="2020-02" db="EMBL/GenBank/DDBJ databases">
        <title>Erythrobacter dongmakensis sp. nov., isolated from a tidal mudflat.</title>
        <authorList>
            <person name="Kim I.S."/>
        </authorList>
    </citation>
    <scope>NUCLEOTIDE SEQUENCE [LARGE SCALE GENOMIC DNA]</scope>
    <source>
        <strain evidence="2 3">GH3-10</strain>
    </source>
</reference>
<dbReference type="InterPro" id="IPR007047">
    <property type="entry name" value="Flp_Fap"/>
</dbReference>
<sequence>MHDTQGATAIEYGLIAGLIVIGMIVALQDFANESTEMWSGVETKFDNANNI</sequence>
<feature type="transmembrane region" description="Helical" evidence="1">
    <location>
        <begin position="12"/>
        <end position="31"/>
    </location>
</feature>
<dbReference type="Proteomes" id="UP000461409">
    <property type="component" value="Unassembled WGS sequence"/>
</dbReference>
<reference evidence="2 3" key="1">
    <citation type="submission" date="2019-12" db="EMBL/GenBank/DDBJ databases">
        <authorList>
            <person name="Lee S.D."/>
        </authorList>
    </citation>
    <scope>NUCLEOTIDE SEQUENCE [LARGE SCALE GENOMIC DNA]</scope>
    <source>
        <strain evidence="2 3">GH3-10</strain>
    </source>
</reference>
<protein>
    <submittedName>
        <fullName evidence="2">Flp family type IVb pilin</fullName>
    </submittedName>
</protein>
<keyword evidence="3" id="KW-1185">Reference proteome</keyword>
<organism evidence="2 3">
    <name type="scientific">Aurantiacibacter rhizosphaerae</name>
    <dbReference type="NCBI Taxonomy" id="2691582"/>
    <lineage>
        <taxon>Bacteria</taxon>
        <taxon>Pseudomonadati</taxon>
        <taxon>Pseudomonadota</taxon>
        <taxon>Alphaproteobacteria</taxon>
        <taxon>Sphingomonadales</taxon>
        <taxon>Erythrobacteraceae</taxon>
        <taxon>Aurantiacibacter</taxon>
    </lineage>
</organism>